<dbReference type="InterPro" id="IPR023009">
    <property type="entry name" value="Tyrosine_recombinase_XerC/XerD"/>
</dbReference>
<evidence type="ECO:0000256" key="3">
    <source>
        <dbReference type="ARBA" id="ARBA00022618"/>
    </source>
</evidence>
<evidence type="ECO:0000256" key="8">
    <source>
        <dbReference type="ARBA" id="ARBA00023306"/>
    </source>
</evidence>
<dbReference type="HAMAP" id="MF_01808">
    <property type="entry name" value="Recomb_XerC_XerD"/>
    <property type="match status" value="1"/>
</dbReference>
<dbReference type="Pfam" id="PF00589">
    <property type="entry name" value="Phage_integrase"/>
    <property type="match status" value="1"/>
</dbReference>
<evidence type="ECO:0000313" key="13">
    <source>
        <dbReference type="Proteomes" id="UP001164693"/>
    </source>
</evidence>
<feature type="domain" description="Tyr recombinase" evidence="10">
    <location>
        <begin position="149"/>
        <end position="333"/>
    </location>
</feature>
<keyword evidence="3 9" id="KW-0132">Cell division</keyword>
<name>A0ABY7K376_9ACTN</name>
<dbReference type="InterPro" id="IPR050090">
    <property type="entry name" value="Tyrosine_recombinase_XerCD"/>
</dbReference>
<feature type="active site" evidence="9">
    <location>
        <position position="311"/>
    </location>
</feature>
<dbReference type="InterPro" id="IPR002104">
    <property type="entry name" value="Integrase_catalytic"/>
</dbReference>
<keyword evidence="13" id="KW-1185">Reference proteome</keyword>
<evidence type="ECO:0000259" key="10">
    <source>
        <dbReference type="PROSITE" id="PS51898"/>
    </source>
</evidence>
<comment type="subcellular location">
    <subcellularLocation>
        <location evidence="1 9">Cytoplasm</location>
    </subcellularLocation>
</comment>
<evidence type="ECO:0000313" key="12">
    <source>
        <dbReference type="EMBL" id="WAX57576.1"/>
    </source>
</evidence>
<dbReference type="InterPro" id="IPR011010">
    <property type="entry name" value="DNA_brk_join_enz"/>
</dbReference>
<dbReference type="InterPro" id="IPR010998">
    <property type="entry name" value="Integrase_recombinase_N"/>
</dbReference>
<feature type="active site" evidence="9">
    <location>
        <position position="288"/>
    </location>
</feature>
<dbReference type="PROSITE" id="PS51898">
    <property type="entry name" value="TYR_RECOMBINASE"/>
    <property type="match status" value="1"/>
</dbReference>
<evidence type="ECO:0000259" key="11">
    <source>
        <dbReference type="PROSITE" id="PS51900"/>
    </source>
</evidence>
<keyword evidence="2 9" id="KW-0963">Cytoplasm</keyword>
<dbReference type="EMBL" id="CP097463">
    <property type="protein sequence ID" value="WAX57576.1"/>
    <property type="molecule type" value="Genomic_DNA"/>
</dbReference>
<evidence type="ECO:0000256" key="1">
    <source>
        <dbReference type="ARBA" id="ARBA00004496"/>
    </source>
</evidence>
<comment type="subunit">
    <text evidence="9">Forms a cyclic heterotetrameric complex composed of two molecules of XerC and two molecules of XerD.</text>
</comment>
<keyword evidence="5 9" id="KW-0229">DNA integration</keyword>
<sequence>MPCADVRSRAWRLDHAPAIAHGQVVATRARVDLVATRAALPGELGAAVDAFERYLRLERNRSGHTVRAYVGDAVGLLDHLAKLGGRRVGDLDLGMLRGWLAIQRNGGAARTTLARRAAALRTFSAWAHRAGLIDNDPAQLLASPRAHRSLPPVLAVDEAAAVMQAGADEPSALATRDRLIVELLYATGIRVSELVGLDLDDVDRERRVVRVLGKGAKERTVPYGLAAERALADWLRSARPALARESSGPALLLGARGGRLDPRAARAVVHARIAAVPGAPDLGPHGLRHSAATHLLDGGADLRTVQELLGHASLATTQIYTHVSVERLRAVYTQAHPRA</sequence>
<accession>A0ABY7K376</accession>
<dbReference type="PROSITE" id="PS51900">
    <property type="entry name" value="CB"/>
    <property type="match status" value="1"/>
</dbReference>
<evidence type="ECO:0000256" key="7">
    <source>
        <dbReference type="ARBA" id="ARBA00023172"/>
    </source>
</evidence>
<dbReference type="PANTHER" id="PTHR30349">
    <property type="entry name" value="PHAGE INTEGRASE-RELATED"/>
    <property type="match status" value="1"/>
</dbReference>
<dbReference type="InterPro" id="IPR013762">
    <property type="entry name" value="Integrase-like_cat_sf"/>
</dbReference>
<proteinExistence type="inferred from homology"/>
<organism evidence="12 13">
    <name type="scientific">Jatrophihabitans cynanchi</name>
    <dbReference type="NCBI Taxonomy" id="2944128"/>
    <lineage>
        <taxon>Bacteria</taxon>
        <taxon>Bacillati</taxon>
        <taxon>Actinomycetota</taxon>
        <taxon>Actinomycetes</taxon>
        <taxon>Jatrophihabitantales</taxon>
        <taxon>Jatrophihabitantaceae</taxon>
        <taxon>Jatrophihabitans</taxon>
    </lineage>
</organism>
<keyword evidence="4 9" id="KW-0159">Chromosome partition</keyword>
<keyword evidence="7 9" id="KW-0233">DNA recombination</keyword>
<evidence type="ECO:0000256" key="5">
    <source>
        <dbReference type="ARBA" id="ARBA00022908"/>
    </source>
</evidence>
<dbReference type="PANTHER" id="PTHR30349:SF77">
    <property type="entry name" value="TYROSINE RECOMBINASE XERC"/>
    <property type="match status" value="1"/>
</dbReference>
<keyword evidence="6 9" id="KW-0238">DNA-binding</keyword>
<keyword evidence="8 9" id="KW-0131">Cell cycle</keyword>
<dbReference type="InterPro" id="IPR004107">
    <property type="entry name" value="Integrase_SAM-like_N"/>
</dbReference>
<reference evidence="12" key="1">
    <citation type="submission" date="2022-05" db="EMBL/GenBank/DDBJ databases">
        <title>Jatrophihabitans sp. SB3-54 whole genome sequence.</title>
        <authorList>
            <person name="Suh M.K."/>
            <person name="Eom M.K."/>
            <person name="Kim J.S."/>
            <person name="Kim H.S."/>
            <person name="Do H.E."/>
            <person name="Shin Y.K."/>
            <person name="Lee J.-S."/>
        </authorList>
    </citation>
    <scope>NUCLEOTIDE SEQUENCE</scope>
    <source>
        <strain evidence="12">SB3-54</strain>
    </source>
</reference>
<dbReference type="SUPFAM" id="SSF56349">
    <property type="entry name" value="DNA breaking-rejoining enzymes"/>
    <property type="match status" value="1"/>
</dbReference>
<comment type="function">
    <text evidence="9">Site-specific tyrosine recombinase, which acts by catalyzing the cutting and rejoining of the recombining DNA molecules. The XerC-XerD complex is essential to convert dimers of the bacterial chromosome into monomers to permit their segregation at cell division. It also contributes to the segregational stability of plasmids.</text>
</comment>
<evidence type="ECO:0000256" key="2">
    <source>
        <dbReference type="ARBA" id="ARBA00022490"/>
    </source>
</evidence>
<evidence type="ECO:0000256" key="4">
    <source>
        <dbReference type="ARBA" id="ARBA00022829"/>
    </source>
</evidence>
<gene>
    <name evidence="9" type="primary">xerC</name>
    <name evidence="12" type="ORF">M6B22_02130</name>
</gene>
<protein>
    <recommendedName>
        <fullName evidence="9">Tyrosine recombinase XerC</fullName>
    </recommendedName>
</protein>
<dbReference type="Pfam" id="PF02899">
    <property type="entry name" value="Phage_int_SAM_1"/>
    <property type="match status" value="1"/>
</dbReference>
<feature type="domain" description="Core-binding (CB)" evidence="11">
    <location>
        <begin position="42"/>
        <end position="128"/>
    </location>
</feature>
<dbReference type="Gene3D" id="1.10.443.10">
    <property type="entry name" value="Intergrase catalytic core"/>
    <property type="match status" value="1"/>
</dbReference>
<dbReference type="SUPFAM" id="SSF47823">
    <property type="entry name" value="lambda integrase-like, N-terminal domain"/>
    <property type="match status" value="1"/>
</dbReference>
<feature type="active site" evidence="9">
    <location>
        <position position="214"/>
    </location>
</feature>
<dbReference type="Proteomes" id="UP001164693">
    <property type="component" value="Chromosome"/>
</dbReference>
<feature type="active site" evidence="9">
    <location>
        <position position="190"/>
    </location>
</feature>
<evidence type="ECO:0000256" key="9">
    <source>
        <dbReference type="HAMAP-Rule" id="MF_01808"/>
    </source>
</evidence>
<dbReference type="InterPro" id="IPR044068">
    <property type="entry name" value="CB"/>
</dbReference>
<evidence type="ECO:0000256" key="6">
    <source>
        <dbReference type="ARBA" id="ARBA00023125"/>
    </source>
</evidence>
<feature type="active site" evidence="9">
    <location>
        <position position="285"/>
    </location>
</feature>
<dbReference type="Gene3D" id="1.10.150.130">
    <property type="match status" value="1"/>
</dbReference>
<feature type="active site" description="O-(3'-phospho-DNA)-tyrosine intermediate" evidence="9">
    <location>
        <position position="320"/>
    </location>
</feature>
<comment type="similarity">
    <text evidence="9">Belongs to the 'phage' integrase family. XerC subfamily.</text>
</comment>